<sequence length="331" mass="33760">MKKIAAVVAAGVLLLAAGCADDDGGTSGTGSDSGSASGKKFVLMVGVKGDPFYISMECGAQEKAKELGVELQVQGPDKFDATLQNPLLDAVAAAKPAALLVAPNDVKASATPLKRIQDAGSKVVLVDTTVDDTSIGASRIATDNKLGGTKAAEALNELLGGAKGKVLVISTDPGVSSVDARVAGFEEAVKTKYTNFTLAAATQYSHNSPQTAASIIQAELQRSPDIVGVFATNLFSAQGTATGVRAAGKSNQVKVVGFDAGPDQIKQLEAGDVQALVAQKPYDIGVQGVEQAAAAVEGKTVTASIATESLIVTKDNMSNPDVSKYIYKDKC</sequence>
<reference evidence="6 7" key="1">
    <citation type="submission" date="2020-03" db="EMBL/GenBank/DDBJ databases">
        <title>Whole genome shotgun sequence of Phytohabitans rumicis NBRC 108638.</title>
        <authorList>
            <person name="Komaki H."/>
            <person name="Tamura T."/>
        </authorList>
    </citation>
    <scope>NUCLEOTIDE SEQUENCE [LARGE SCALE GENOMIC DNA]</scope>
    <source>
        <strain evidence="6 7">NBRC 108638</strain>
    </source>
</reference>
<dbReference type="Pfam" id="PF13407">
    <property type="entry name" value="Peripla_BP_4"/>
    <property type="match status" value="1"/>
</dbReference>
<evidence type="ECO:0000256" key="3">
    <source>
        <dbReference type="ARBA" id="ARBA00022729"/>
    </source>
</evidence>
<dbReference type="InterPro" id="IPR028082">
    <property type="entry name" value="Peripla_BP_I"/>
</dbReference>
<feature type="signal peptide" evidence="4">
    <location>
        <begin position="1"/>
        <end position="20"/>
    </location>
</feature>
<dbReference type="GO" id="GO:0030313">
    <property type="term" value="C:cell envelope"/>
    <property type="evidence" value="ECO:0007669"/>
    <property type="project" value="UniProtKB-SubCell"/>
</dbReference>
<dbReference type="Proteomes" id="UP000482960">
    <property type="component" value="Unassembled WGS sequence"/>
</dbReference>
<evidence type="ECO:0000256" key="4">
    <source>
        <dbReference type="SAM" id="SignalP"/>
    </source>
</evidence>
<gene>
    <name evidence="6" type="ORF">Prum_083050</name>
</gene>
<name>A0A6V8LBR9_9ACTN</name>
<comment type="caution">
    <text evidence="6">The sequence shown here is derived from an EMBL/GenBank/DDBJ whole genome shotgun (WGS) entry which is preliminary data.</text>
</comment>
<protein>
    <submittedName>
        <fullName evidence="6">Ribose ABC transporter substrate-binding protein</fullName>
    </submittedName>
</protein>
<reference evidence="6 7" key="2">
    <citation type="submission" date="2020-03" db="EMBL/GenBank/DDBJ databases">
        <authorList>
            <person name="Ichikawa N."/>
            <person name="Kimura A."/>
            <person name="Kitahashi Y."/>
            <person name="Uohara A."/>
        </authorList>
    </citation>
    <scope>NUCLEOTIDE SEQUENCE [LARGE SCALE GENOMIC DNA]</scope>
    <source>
        <strain evidence="6 7">NBRC 108638</strain>
    </source>
</reference>
<keyword evidence="3 4" id="KW-0732">Signal</keyword>
<dbReference type="EMBL" id="BLPG01000001">
    <property type="protein sequence ID" value="GFJ94663.1"/>
    <property type="molecule type" value="Genomic_DNA"/>
</dbReference>
<organism evidence="6 7">
    <name type="scientific">Phytohabitans rumicis</name>
    <dbReference type="NCBI Taxonomy" id="1076125"/>
    <lineage>
        <taxon>Bacteria</taxon>
        <taxon>Bacillati</taxon>
        <taxon>Actinomycetota</taxon>
        <taxon>Actinomycetes</taxon>
        <taxon>Micromonosporales</taxon>
        <taxon>Micromonosporaceae</taxon>
    </lineage>
</organism>
<dbReference type="AlphaFoldDB" id="A0A6V8LBR9"/>
<feature type="chain" id="PRO_5038560433" evidence="4">
    <location>
        <begin position="21"/>
        <end position="331"/>
    </location>
</feature>
<dbReference type="Gene3D" id="3.40.50.2300">
    <property type="match status" value="2"/>
</dbReference>
<dbReference type="PANTHER" id="PTHR46847:SF1">
    <property type="entry name" value="D-ALLOSE-BINDING PERIPLASMIC PROTEIN-RELATED"/>
    <property type="match status" value="1"/>
</dbReference>
<dbReference type="CDD" id="cd20007">
    <property type="entry name" value="PBP1_ABC_sugar_binding-like"/>
    <property type="match status" value="1"/>
</dbReference>
<dbReference type="GO" id="GO:0030246">
    <property type="term" value="F:carbohydrate binding"/>
    <property type="evidence" value="ECO:0007669"/>
    <property type="project" value="UniProtKB-ARBA"/>
</dbReference>
<evidence type="ECO:0000259" key="5">
    <source>
        <dbReference type="Pfam" id="PF13407"/>
    </source>
</evidence>
<dbReference type="InterPro" id="IPR025997">
    <property type="entry name" value="SBP_2_dom"/>
</dbReference>
<evidence type="ECO:0000256" key="1">
    <source>
        <dbReference type="ARBA" id="ARBA00004196"/>
    </source>
</evidence>
<dbReference type="SUPFAM" id="SSF53822">
    <property type="entry name" value="Periplasmic binding protein-like I"/>
    <property type="match status" value="1"/>
</dbReference>
<comment type="subcellular location">
    <subcellularLocation>
        <location evidence="1">Cell envelope</location>
    </subcellularLocation>
</comment>
<keyword evidence="7" id="KW-1185">Reference proteome</keyword>
<dbReference type="PROSITE" id="PS51257">
    <property type="entry name" value="PROKAR_LIPOPROTEIN"/>
    <property type="match status" value="1"/>
</dbReference>
<dbReference type="PANTHER" id="PTHR46847">
    <property type="entry name" value="D-ALLOSE-BINDING PERIPLASMIC PROTEIN-RELATED"/>
    <property type="match status" value="1"/>
</dbReference>
<evidence type="ECO:0000313" key="7">
    <source>
        <dbReference type="Proteomes" id="UP000482960"/>
    </source>
</evidence>
<accession>A0A6V8LBR9</accession>
<proteinExistence type="inferred from homology"/>
<dbReference type="RefSeq" id="WP_173081857.1">
    <property type="nucleotide sequence ID" value="NZ_BAABJB010000020.1"/>
</dbReference>
<comment type="similarity">
    <text evidence="2">Belongs to the bacterial solute-binding protein 2 family.</text>
</comment>
<evidence type="ECO:0000256" key="2">
    <source>
        <dbReference type="ARBA" id="ARBA00007639"/>
    </source>
</evidence>
<feature type="domain" description="Periplasmic binding protein" evidence="5">
    <location>
        <begin position="41"/>
        <end position="299"/>
    </location>
</feature>
<evidence type="ECO:0000313" key="6">
    <source>
        <dbReference type="EMBL" id="GFJ94663.1"/>
    </source>
</evidence>